<evidence type="ECO:0000256" key="1">
    <source>
        <dbReference type="ARBA" id="ARBA00022737"/>
    </source>
</evidence>
<comment type="caution">
    <text evidence="4">The sequence shown here is derived from an EMBL/GenBank/DDBJ whole genome shotgun (WGS) entry which is preliminary data.</text>
</comment>
<feature type="compositionally biased region" description="Basic and acidic residues" evidence="2">
    <location>
        <begin position="542"/>
        <end position="561"/>
    </location>
</feature>
<dbReference type="InterPro" id="IPR011990">
    <property type="entry name" value="TPR-like_helical_dom_sf"/>
</dbReference>
<dbReference type="Pfam" id="PF13374">
    <property type="entry name" value="TPR_10"/>
    <property type="match status" value="1"/>
</dbReference>
<evidence type="ECO:0000259" key="3">
    <source>
        <dbReference type="Pfam" id="PF13271"/>
    </source>
</evidence>
<dbReference type="InterPro" id="IPR025139">
    <property type="entry name" value="DUF4062"/>
</dbReference>
<keyword evidence="1" id="KW-0677">Repeat</keyword>
<dbReference type="Gene3D" id="1.25.40.10">
    <property type="entry name" value="Tetratricopeptide repeat domain"/>
    <property type="match status" value="2"/>
</dbReference>
<feature type="compositionally biased region" description="Basic and acidic residues" evidence="2">
    <location>
        <begin position="985"/>
        <end position="999"/>
    </location>
</feature>
<evidence type="ECO:0000313" key="5">
    <source>
        <dbReference type="Proteomes" id="UP000230750"/>
    </source>
</evidence>
<dbReference type="Proteomes" id="UP000230750">
    <property type="component" value="Unassembled WGS sequence"/>
</dbReference>
<feature type="region of interest" description="Disordered" evidence="2">
    <location>
        <begin position="536"/>
        <end position="651"/>
    </location>
</feature>
<dbReference type="STRING" id="307972.A0A2G8JN61"/>
<dbReference type="AlphaFoldDB" id="A0A2G8JN61"/>
<feature type="compositionally biased region" description="Basic and acidic residues" evidence="2">
    <location>
        <begin position="613"/>
        <end position="624"/>
    </location>
</feature>
<dbReference type="PANTHER" id="PTHR19860:SF18">
    <property type="entry name" value="DUF4062 DOMAIN-CONTAINING PROTEIN"/>
    <property type="match status" value="1"/>
</dbReference>
<evidence type="ECO:0000313" key="4">
    <source>
        <dbReference type="EMBL" id="PIK37163.1"/>
    </source>
</evidence>
<feature type="compositionally biased region" description="Polar residues" evidence="2">
    <location>
        <begin position="1028"/>
        <end position="1038"/>
    </location>
</feature>
<feature type="region of interest" description="Disordered" evidence="2">
    <location>
        <begin position="1145"/>
        <end position="1180"/>
    </location>
</feature>
<feature type="compositionally biased region" description="Basic and acidic residues" evidence="2">
    <location>
        <begin position="1145"/>
        <end position="1155"/>
    </location>
</feature>
<feature type="compositionally biased region" description="Polar residues" evidence="2">
    <location>
        <begin position="1045"/>
        <end position="1056"/>
    </location>
</feature>
<proteinExistence type="predicted"/>
<evidence type="ECO:0000256" key="2">
    <source>
        <dbReference type="SAM" id="MobiDB-lite"/>
    </source>
</evidence>
<accession>A0A2G8JN61</accession>
<dbReference type="EMBL" id="MRZV01001545">
    <property type="protein sequence ID" value="PIK37163.1"/>
    <property type="molecule type" value="Genomic_DNA"/>
</dbReference>
<dbReference type="Pfam" id="PF13271">
    <property type="entry name" value="DUF4062"/>
    <property type="match status" value="1"/>
</dbReference>
<feature type="domain" description="DUF4062" evidence="3">
    <location>
        <begin position="27"/>
        <end position="106"/>
    </location>
</feature>
<reference evidence="4 5" key="1">
    <citation type="journal article" date="2017" name="PLoS Biol.">
        <title>The sea cucumber genome provides insights into morphological evolution and visceral regeneration.</title>
        <authorList>
            <person name="Zhang X."/>
            <person name="Sun L."/>
            <person name="Yuan J."/>
            <person name="Sun Y."/>
            <person name="Gao Y."/>
            <person name="Zhang L."/>
            <person name="Li S."/>
            <person name="Dai H."/>
            <person name="Hamel J.F."/>
            <person name="Liu C."/>
            <person name="Yu Y."/>
            <person name="Liu S."/>
            <person name="Lin W."/>
            <person name="Guo K."/>
            <person name="Jin S."/>
            <person name="Xu P."/>
            <person name="Storey K.B."/>
            <person name="Huan P."/>
            <person name="Zhang T."/>
            <person name="Zhou Y."/>
            <person name="Zhang J."/>
            <person name="Lin C."/>
            <person name="Li X."/>
            <person name="Xing L."/>
            <person name="Huo D."/>
            <person name="Sun M."/>
            <person name="Wang L."/>
            <person name="Mercier A."/>
            <person name="Li F."/>
            <person name="Yang H."/>
            <person name="Xiang J."/>
        </authorList>
    </citation>
    <scope>NUCLEOTIDE SEQUENCE [LARGE SCALE GENOMIC DNA]</scope>
    <source>
        <strain evidence="4">Shaxun</strain>
        <tissue evidence="4">Muscle</tissue>
    </source>
</reference>
<sequence>MATISGTKHPWDSIQHQFRLRKPVRPFVSSTFTDFEQEREHLVKYVFPQLNSLCHQRGTYFAPVDLRWGISEDQSHAADVVSLCLDYIKHCHPFFICLLGERYGTYRSIDQPPLPSEVDPGEKYSDFDWLGKNFLVAAAKGHDWILQKAYQNCSITELEIIEAAFRNDNQFCRFYIRDVRHIEDKYRDLPQEERKKKLQVFMAEDEETEMLVTDLKYRIANKGLHTQSFLTVEELGQKVLEDWVAIINQFYPPMLKLPEGITGEQFNEWALGESLAETRRRVFVPTRQTIRSIYSDLNRHALELFPEEVIKQDNSPIITEPDSEGPTGIITLIGGRGCGKSAIVANWVKKFSAEMFITLYGGAPQTVALSNDLLHYWRRLSEEDIDVVASLINMVSAAISGEGENDSVPAESVGWWQSGNISEADSLCSDLDSLASNDTQLESVIHAMREIELKEADHKLNTSHGWKTNEGSGSNVSSKVDAYGLPALGKDYNSLSGYDEQEDDMGYHVTINEEPSGLEKTQKLVKDEFVEGEEANLLQKEMLGETRPEGALSDHKERTDISETGSQEKLIGDPGMDRDQIRKRENETTDELSETAGSADGGDEADAKAGNQVREKHSEMKEGVLRTSPTTEAHDNSEDEDDDDVSMSSLNSEAIRSQPAVVAFYAGKFLAERSIFTQAAQVLQLAYQEVLRFFPLNTKELFLLIKVQEALGNLSLYQLHKGTARTWYKKALATVDNMCLGQSDNSYKEMLQIQGRILNQLGNMAAYDRNTEEAEGYLKKAKKCMEQANCVAGQATSQYNLGLLRAKTGNFSEAEKTSMQVSICQRTLVCYDRNEAEDLYQRALRIRKTVYGDDHLLVATTLFHLGKLLKRDHSLTCKKDASTLLNKALDIRISSLGPTHKLTLAVRGTLKQLEQDLSKGHYDHSRAPGAKRWDAPLAYSHMSWHGADLEVLDRKVEESRTKFLQQQKYGSFTAPHKRGLTTDGLGRERIQNRHLDKPRFRARSSSPALARDLRRSRKDTDRARRRNSPSTKRQVSPSTHHHHQNFQTRETSSFSHSSKRQRPRTASLNRSIFDPKPHLTMSQVSYASHHSSCDIPQAFDLHPSNVTTVQGPHSDIKDLMGQPPCPRPVAPKGVHTATWYHEPGRYSKDFSDTYPRRRHQRRPNQSFLPNIDGSSKGADI</sequence>
<organism evidence="4 5">
    <name type="scientific">Stichopus japonicus</name>
    <name type="common">Sea cucumber</name>
    <dbReference type="NCBI Taxonomy" id="307972"/>
    <lineage>
        <taxon>Eukaryota</taxon>
        <taxon>Metazoa</taxon>
        <taxon>Echinodermata</taxon>
        <taxon>Eleutherozoa</taxon>
        <taxon>Echinozoa</taxon>
        <taxon>Holothuroidea</taxon>
        <taxon>Aspidochirotacea</taxon>
        <taxon>Aspidochirotida</taxon>
        <taxon>Stichopodidae</taxon>
        <taxon>Apostichopus</taxon>
    </lineage>
</organism>
<dbReference type="PANTHER" id="PTHR19860">
    <property type="entry name" value="DDB1- AND CUL4-ASSOCIATED FACTOR 12-RELATED"/>
    <property type="match status" value="1"/>
</dbReference>
<feature type="region of interest" description="Disordered" evidence="2">
    <location>
        <begin position="967"/>
        <end position="1076"/>
    </location>
</feature>
<dbReference type="GO" id="GO:0080008">
    <property type="term" value="C:Cul4-RING E3 ubiquitin ligase complex"/>
    <property type="evidence" value="ECO:0007669"/>
    <property type="project" value="TreeGrafter"/>
</dbReference>
<gene>
    <name evidence="4" type="ORF">BSL78_26001</name>
</gene>
<dbReference type="InterPro" id="IPR051191">
    <property type="entry name" value="DCAF12"/>
</dbReference>
<name>A0A2G8JN61_STIJA</name>
<dbReference type="SUPFAM" id="SSF48452">
    <property type="entry name" value="TPR-like"/>
    <property type="match status" value="1"/>
</dbReference>
<protein>
    <recommendedName>
        <fullName evidence="3">DUF4062 domain-containing protein</fullName>
    </recommendedName>
</protein>
<keyword evidence="5" id="KW-1185">Reference proteome</keyword>
<dbReference type="OrthoDB" id="2325716at2759"/>
<feature type="compositionally biased region" description="Basic and acidic residues" evidence="2">
    <location>
        <begin position="575"/>
        <end position="587"/>
    </location>
</feature>